<sequence length="560" mass="64263">MAFLVPISLLPLVYRTPPKPETGFQDLATEIKNLIVHYLDRDTLTLSHVAACNRQLYQITMPVLYAHVSLGAPSNYRIWPGLAWSADRRSIERFLLTILRNPCIARLVKSLDLTDLHDLCCAHRHCHNHPDREELVLRPLPLQERKIIMDAGMNLPLYPSIRAVLRRALELDVPRSDALLAVLLGYLPALKCLEIKMETEDPYYDPPVTEWNLVERVLISIAGARPSHMMEENGILTLPAPMLSELTHLKTEVEGTRPLADIDALMVLLQISTLTHVFGTKWTNALRWLRPGFQKADRLVHLELRDCTFDAECLQKLLKQSYKLQTFIYERGWTKEKNWVLKVPDLSKALQYTHKTLTCLELSFNQSGRKIHEDLYLQPLDLSGLVHLKRLRISAGYLVQTEEKISSFEGRYLRLYDLDGVFNSAQPLHELLPKSLEELHIFQIHDGLEFILMSDKLCESLYSRMLPISSEPCHFQRLNEIIIEAPFEDKGVYLFDVLSQITKFAGVKLTTIENSADYVKSWITGASKASCSDKKIDWGFDGEIQWAHPFTQRGETNFDL</sequence>
<protein>
    <submittedName>
        <fullName evidence="1">Mitochondrial substrate/solute carrier</fullName>
    </submittedName>
</protein>
<dbReference type="Proteomes" id="UP000595662">
    <property type="component" value="Chromosome 1"/>
</dbReference>
<organism evidence="1 2">
    <name type="scientific">Penicillium digitatum</name>
    <name type="common">Green mold</name>
    <dbReference type="NCBI Taxonomy" id="36651"/>
    <lineage>
        <taxon>Eukaryota</taxon>
        <taxon>Fungi</taxon>
        <taxon>Dikarya</taxon>
        <taxon>Ascomycota</taxon>
        <taxon>Pezizomycotina</taxon>
        <taxon>Eurotiomycetes</taxon>
        <taxon>Eurotiomycetidae</taxon>
        <taxon>Eurotiales</taxon>
        <taxon>Aspergillaceae</taxon>
        <taxon>Penicillium</taxon>
    </lineage>
</organism>
<dbReference type="KEGG" id="pdp:PDIP_78650"/>
<dbReference type="EMBL" id="CP060774">
    <property type="protein sequence ID" value="QQK40736.1"/>
    <property type="molecule type" value="Genomic_DNA"/>
</dbReference>
<evidence type="ECO:0000313" key="1">
    <source>
        <dbReference type="EMBL" id="QQK40736.1"/>
    </source>
</evidence>
<name>A0A7T6XGL8_PENDI</name>
<dbReference type="VEuPathDB" id="FungiDB:PDIP_78650"/>
<proteinExistence type="predicted"/>
<gene>
    <name evidence="1" type="ORF">Pdw03_3590</name>
</gene>
<dbReference type="AlphaFoldDB" id="A0A7T6XGL8"/>
<dbReference type="GeneID" id="26236181"/>
<accession>A0A7T6XGL8</accession>
<reference evidence="1 2" key="1">
    <citation type="submission" date="2020-08" db="EMBL/GenBank/DDBJ databases">
        <title>The completed genome sequence of the pathogenic ascomycete fungus Penicillium digitatum.</title>
        <authorList>
            <person name="Wang M."/>
        </authorList>
    </citation>
    <scope>NUCLEOTIDE SEQUENCE [LARGE SCALE GENOMIC DNA]</scope>
    <source>
        <strain evidence="1 2">PdW03</strain>
    </source>
</reference>
<evidence type="ECO:0000313" key="2">
    <source>
        <dbReference type="Proteomes" id="UP000595662"/>
    </source>
</evidence>
<dbReference type="RefSeq" id="XP_014532022.2">
    <property type="nucleotide sequence ID" value="XM_014676536.2"/>
</dbReference>